<dbReference type="Pfam" id="PF07884">
    <property type="entry name" value="VKOR"/>
    <property type="match status" value="1"/>
</dbReference>
<dbReference type="InterPro" id="IPR012932">
    <property type="entry name" value="VKOR"/>
</dbReference>
<dbReference type="InterPro" id="IPR038354">
    <property type="entry name" value="VKOR_sf"/>
</dbReference>
<evidence type="ECO:0000256" key="2">
    <source>
        <dbReference type="ARBA" id="ARBA00006214"/>
    </source>
</evidence>
<dbReference type="GO" id="GO:0016491">
    <property type="term" value="F:oxidoreductase activity"/>
    <property type="evidence" value="ECO:0007669"/>
    <property type="project" value="UniProtKB-KW"/>
</dbReference>
<evidence type="ECO:0000256" key="9">
    <source>
        <dbReference type="ARBA" id="ARBA00023284"/>
    </source>
</evidence>
<evidence type="ECO:0000313" key="12">
    <source>
        <dbReference type="EMBL" id="CCH01112.1"/>
    </source>
</evidence>
<keyword evidence="4" id="KW-0874">Quinone</keyword>
<keyword evidence="7 10" id="KW-0472">Membrane</keyword>
<evidence type="ECO:0000256" key="1">
    <source>
        <dbReference type="ARBA" id="ARBA00004141"/>
    </source>
</evidence>
<reference evidence="12 13" key="1">
    <citation type="journal article" date="2012" name="J. Bacteriol.">
        <title>Genome Sequence of Fibrella aestuarina BUZ 2T, a Filamentous Marine Bacterium.</title>
        <authorList>
            <person name="Filippini M."/>
            <person name="Qi W."/>
            <person name="Blom J."/>
            <person name="Goesmann A."/>
            <person name="Smits T.H."/>
            <person name="Bagheri H.C."/>
        </authorList>
    </citation>
    <scope>NUCLEOTIDE SEQUENCE [LARGE SCALE GENOMIC DNA]</scope>
    <source>
        <strain evidence="13">BUZ 2T</strain>
    </source>
</reference>
<dbReference type="KEGG" id="fae:FAES_3103"/>
<dbReference type="EMBL" id="HE796683">
    <property type="protein sequence ID" value="CCH01112.1"/>
    <property type="molecule type" value="Genomic_DNA"/>
</dbReference>
<organism evidence="12 13">
    <name type="scientific">Fibrella aestuarina BUZ 2</name>
    <dbReference type="NCBI Taxonomy" id="1166018"/>
    <lineage>
        <taxon>Bacteria</taxon>
        <taxon>Pseudomonadati</taxon>
        <taxon>Bacteroidota</taxon>
        <taxon>Cytophagia</taxon>
        <taxon>Cytophagales</taxon>
        <taxon>Spirosomataceae</taxon>
        <taxon>Fibrella</taxon>
    </lineage>
</organism>
<name>I0KAF9_9BACT</name>
<dbReference type="OrthoDB" id="853192at2"/>
<proteinExistence type="inferred from homology"/>
<keyword evidence="6" id="KW-0560">Oxidoreductase</keyword>
<gene>
    <name evidence="12" type="ORF">FAES_3103</name>
</gene>
<dbReference type="GO" id="GO:0048038">
    <property type="term" value="F:quinone binding"/>
    <property type="evidence" value="ECO:0007669"/>
    <property type="project" value="UniProtKB-KW"/>
</dbReference>
<evidence type="ECO:0000256" key="5">
    <source>
        <dbReference type="ARBA" id="ARBA00022989"/>
    </source>
</evidence>
<dbReference type="Proteomes" id="UP000011058">
    <property type="component" value="Chromosome"/>
</dbReference>
<keyword evidence="3 10" id="KW-0812">Transmembrane</keyword>
<comment type="subcellular location">
    <subcellularLocation>
        <location evidence="1">Membrane</location>
        <topology evidence="1">Multi-pass membrane protein</topology>
    </subcellularLocation>
</comment>
<keyword evidence="9" id="KW-0676">Redox-active center</keyword>
<dbReference type="AlphaFoldDB" id="I0KAF9"/>
<dbReference type="RefSeq" id="WP_015332211.1">
    <property type="nucleotide sequence ID" value="NC_020054.1"/>
</dbReference>
<dbReference type="HOGENOM" id="CLU_1600367_0_0_10"/>
<feature type="domain" description="Vitamin K epoxide reductase" evidence="11">
    <location>
        <begin position="23"/>
        <end position="152"/>
    </location>
</feature>
<dbReference type="eggNOG" id="ENOG502ZPM7">
    <property type="taxonomic scope" value="Bacteria"/>
</dbReference>
<keyword evidence="8" id="KW-1015">Disulfide bond</keyword>
<evidence type="ECO:0000313" key="13">
    <source>
        <dbReference type="Proteomes" id="UP000011058"/>
    </source>
</evidence>
<evidence type="ECO:0000256" key="7">
    <source>
        <dbReference type="ARBA" id="ARBA00023136"/>
    </source>
</evidence>
<evidence type="ECO:0000256" key="3">
    <source>
        <dbReference type="ARBA" id="ARBA00022692"/>
    </source>
</evidence>
<keyword evidence="13" id="KW-1185">Reference proteome</keyword>
<feature type="transmembrane region" description="Helical" evidence="10">
    <location>
        <begin position="23"/>
        <end position="41"/>
    </location>
</feature>
<comment type="similarity">
    <text evidence="2">Belongs to the VKOR family.</text>
</comment>
<evidence type="ECO:0000259" key="11">
    <source>
        <dbReference type="Pfam" id="PF07884"/>
    </source>
</evidence>
<sequence>MTPQQLSHELREEQSPDLNRRRWIIGLSMAGAAIGQVVTLYQTGIINRLPDPPLPFIDSNRVNASNYAYKRAQTPDAVLMILTYGLTAWAAAAGGKDRASNTPALPIAMGLKTIADTATNLQLAREEWQDNKAFCAYCQTASLLSVASVALAVPEMVRAFRTLFRR</sequence>
<dbReference type="STRING" id="1166018.FAES_3103"/>
<accession>I0KAF9</accession>
<evidence type="ECO:0000256" key="6">
    <source>
        <dbReference type="ARBA" id="ARBA00023002"/>
    </source>
</evidence>
<dbReference type="GO" id="GO:0016020">
    <property type="term" value="C:membrane"/>
    <property type="evidence" value="ECO:0007669"/>
    <property type="project" value="UniProtKB-SubCell"/>
</dbReference>
<evidence type="ECO:0000256" key="10">
    <source>
        <dbReference type="SAM" id="Phobius"/>
    </source>
</evidence>
<keyword evidence="5 10" id="KW-1133">Transmembrane helix</keyword>
<protein>
    <submittedName>
        <fullName evidence="12">Vitamin K epoxide reductase</fullName>
    </submittedName>
</protein>
<dbReference type="PATRIC" id="fig|1166018.3.peg.4872"/>
<evidence type="ECO:0000256" key="8">
    <source>
        <dbReference type="ARBA" id="ARBA00023157"/>
    </source>
</evidence>
<evidence type="ECO:0000256" key="4">
    <source>
        <dbReference type="ARBA" id="ARBA00022719"/>
    </source>
</evidence>
<dbReference type="Gene3D" id="1.20.1440.130">
    <property type="entry name" value="VKOR domain"/>
    <property type="match status" value="1"/>
</dbReference>